<evidence type="ECO:0000313" key="2">
    <source>
        <dbReference type="Proteomes" id="UP001177021"/>
    </source>
</evidence>
<evidence type="ECO:0000313" key="1">
    <source>
        <dbReference type="EMBL" id="CAJ2629165.1"/>
    </source>
</evidence>
<accession>A0ACB0IB36</accession>
<organism evidence="1 2">
    <name type="scientific">Trifolium pratense</name>
    <name type="common">Red clover</name>
    <dbReference type="NCBI Taxonomy" id="57577"/>
    <lineage>
        <taxon>Eukaryota</taxon>
        <taxon>Viridiplantae</taxon>
        <taxon>Streptophyta</taxon>
        <taxon>Embryophyta</taxon>
        <taxon>Tracheophyta</taxon>
        <taxon>Spermatophyta</taxon>
        <taxon>Magnoliopsida</taxon>
        <taxon>eudicotyledons</taxon>
        <taxon>Gunneridae</taxon>
        <taxon>Pentapetalae</taxon>
        <taxon>rosids</taxon>
        <taxon>fabids</taxon>
        <taxon>Fabales</taxon>
        <taxon>Fabaceae</taxon>
        <taxon>Papilionoideae</taxon>
        <taxon>50 kb inversion clade</taxon>
        <taxon>NPAAA clade</taxon>
        <taxon>Hologalegina</taxon>
        <taxon>IRL clade</taxon>
        <taxon>Trifolieae</taxon>
        <taxon>Trifolium</taxon>
    </lineage>
</organism>
<proteinExistence type="predicted"/>
<reference evidence="1" key="1">
    <citation type="submission" date="2023-10" db="EMBL/GenBank/DDBJ databases">
        <authorList>
            <person name="Rodriguez Cubillos JULIANA M."/>
            <person name="De Vega J."/>
        </authorList>
    </citation>
    <scope>NUCLEOTIDE SEQUENCE</scope>
</reference>
<sequence>MLPNSQSISLQTLSFNQDHTCFSTSTSTGFRVFTCDPLRHLFRRIFPSDGFNHVEMLYRSNILALVGNGSHPHFPPNKVIIWDDHRGESFGTLTFRTSVRGVRLRRDMIVVVLEFKVYVYNFKDFKVISQVETFSNPKGLCVVSQLADSMVMVCPGLQKGQVRVDHYYAEKKVSYVWAHDSSLACFGLTIDGKFLATASTRGTLIRVFDTENGALLQEVRRGANAAEIYSLAFSSTAQWLAVSSDKGTVHVFSLKVNNSNTELEKSQSSSNSADASIASFSSSLPFIKIKGVLPKYFNSEWSFAQFHLNEDCRCTVAFGNQNNTLTILGMDGSFYRCQFDPVHGGKMTQLESHNFLKPEIAS</sequence>
<gene>
    <name evidence="1" type="ORF">MILVUS5_LOCUS1215</name>
</gene>
<name>A0ACB0IB36_TRIPR</name>
<dbReference type="Proteomes" id="UP001177021">
    <property type="component" value="Unassembled WGS sequence"/>
</dbReference>
<protein>
    <submittedName>
        <fullName evidence="1">Uncharacterized protein</fullName>
    </submittedName>
</protein>
<comment type="caution">
    <text evidence="1">The sequence shown here is derived from an EMBL/GenBank/DDBJ whole genome shotgun (WGS) entry which is preliminary data.</text>
</comment>
<keyword evidence="2" id="KW-1185">Reference proteome</keyword>
<dbReference type="EMBL" id="CASHSV030000001">
    <property type="protein sequence ID" value="CAJ2629165.1"/>
    <property type="molecule type" value="Genomic_DNA"/>
</dbReference>